<sequence length="196" mass="20971">DDDFGSDVLIQIQKQHKAIRIAGIVLAGIGLIPGLPHVPFVAVGLVVWFVGRRAGRAFEEVVTPEVGLEETAAIIDTPQSIAAELRVEPLELELAVNLIDLVDAAHGGDLLERVRALRKKLAMDTGLIIPPVRTRDNLELSPDTYVVKIHGVEVSRGLAPPGKVMAIGEGLPALPGETTTEPVFGLPAKWVPSELR</sequence>
<dbReference type="Gene3D" id="3.40.30.60">
    <property type="entry name" value="FHIPEP family, domain 1"/>
    <property type="match status" value="1"/>
</dbReference>
<dbReference type="GO" id="GO:0005886">
    <property type="term" value="C:plasma membrane"/>
    <property type="evidence" value="ECO:0007669"/>
    <property type="project" value="TreeGrafter"/>
</dbReference>
<dbReference type="Pfam" id="PF00771">
    <property type="entry name" value="FHIPEP"/>
    <property type="match status" value="1"/>
</dbReference>
<protein>
    <submittedName>
        <fullName evidence="2">Type III secretion system FHIPEP</fullName>
    </submittedName>
</protein>
<dbReference type="PANTHER" id="PTHR30161:SF1">
    <property type="entry name" value="FLAGELLAR BIOSYNTHESIS PROTEIN FLHA-RELATED"/>
    <property type="match status" value="1"/>
</dbReference>
<keyword evidence="1" id="KW-1133">Transmembrane helix</keyword>
<gene>
    <name evidence="2" type="ORF">B1B_15312</name>
</gene>
<evidence type="ECO:0000256" key="1">
    <source>
        <dbReference type="SAM" id="Phobius"/>
    </source>
</evidence>
<keyword evidence="1" id="KW-0472">Membrane</keyword>
<feature type="transmembrane region" description="Helical" evidence="1">
    <location>
        <begin position="21"/>
        <end position="50"/>
    </location>
</feature>
<feature type="non-terminal residue" evidence="2">
    <location>
        <position position="196"/>
    </location>
</feature>
<name>T0Z2R2_9ZZZZ</name>
<evidence type="ECO:0000313" key="2">
    <source>
        <dbReference type="EMBL" id="EQD39538.1"/>
    </source>
</evidence>
<dbReference type="EMBL" id="AUZY01010181">
    <property type="protein sequence ID" value="EQD39538.1"/>
    <property type="molecule type" value="Genomic_DNA"/>
</dbReference>
<reference evidence="2" key="2">
    <citation type="journal article" date="2014" name="ISME J.">
        <title>Microbial stratification in low pH oxic and suboxic macroscopic growths along an acid mine drainage.</title>
        <authorList>
            <person name="Mendez-Garcia C."/>
            <person name="Mesa V."/>
            <person name="Sprenger R.R."/>
            <person name="Richter M."/>
            <person name="Diez M.S."/>
            <person name="Solano J."/>
            <person name="Bargiela R."/>
            <person name="Golyshina O.V."/>
            <person name="Manteca A."/>
            <person name="Ramos J.L."/>
            <person name="Gallego J.R."/>
            <person name="Llorente I."/>
            <person name="Martins Dos Santos V.A."/>
            <person name="Jensen O.N."/>
            <person name="Pelaez A.I."/>
            <person name="Sanchez J."/>
            <person name="Ferrer M."/>
        </authorList>
    </citation>
    <scope>NUCLEOTIDE SEQUENCE</scope>
</reference>
<reference evidence="2" key="1">
    <citation type="submission" date="2013-08" db="EMBL/GenBank/DDBJ databases">
        <authorList>
            <person name="Mendez C."/>
            <person name="Richter M."/>
            <person name="Ferrer M."/>
            <person name="Sanchez J."/>
        </authorList>
    </citation>
    <scope>NUCLEOTIDE SEQUENCE</scope>
</reference>
<dbReference type="GO" id="GO:0009306">
    <property type="term" value="P:protein secretion"/>
    <property type="evidence" value="ECO:0007669"/>
    <property type="project" value="InterPro"/>
</dbReference>
<dbReference type="PANTHER" id="PTHR30161">
    <property type="entry name" value="FLAGELLAR EXPORT PROTEIN, MEMBRANE FLHA SUBUNIT-RELATED"/>
    <property type="match status" value="1"/>
</dbReference>
<comment type="caution">
    <text evidence="2">The sequence shown here is derived from an EMBL/GenBank/DDBJ whole genome shotgun (WGS) entry which is preliminary data.</text>
</comment>
<accession>T0Z2R2</accession>
<dbReference type="InterPro" id="IPR001712">
    <property type="entry name" value="T3SS_FHIPEP"/>
</dbReference>
<organism evidence="2">
    <name type="scientific">mine drainage metagenome</name>
    <dbReference type="NCBI Taxonomy" id="410659"/>
    <lineage>
        <taxon>unclassified sequences</taxon>
        <taxon>metagenomes</taxon>
        <taxon>ecological metagenomes</taxon>
    </lineage>
</organism>
<keyword evidence="1" id="KW-0812">Transmembrane</keyword>
<proteinExistence type="predicted"/>
<dbReference type="AlphaFoldDB" id="T0Z2R2"/>
<feature type="non-terminal residue" evidence="2">
    <location>
        <position position="1"/>
    </location>
</feature>
<dbReference type="GO" id="GO:0044780">
    <property type="term" value="P:bacterial-type flagellum assembly"/>
    <property type="evidence" value="ECO:0007669"/>
    <property type="project" value="TreeGrafter"/>
</dbReference>
<dbReference type="InterPro" id="IPR042194">
    <property type="entry name" value="FHIPEP_1"/>
</dbReference>